<comment type="subcellular location">
    <subcellularLocation>
        <location evidence="1">Cell inner membrane</location>
        <topology evidence="1">Single-pass membrane protein</topology>
    </subcellularLocation>
</comment>
<evidence type="ECO:0000256" key="5">
    <source>
        <dbReference type="ARBA" id="ARBA00022519"/>
    </source>
</evidence>
<dbReference type="InterPro" id="IPR022346">
    <property type="entry name" value="T2SS_GspH"/>
</dbReference>
<dbReference type="InterPro" id="IPR012902">
    <property type="entry name" value="N_methyl_site"/>
</dbReference>
<dbReference type="PROSITE" id="PS00409">
    <property type="entry name" value="PROKAR_NTER_METHYL"/>
    <property type="match status" value="1"/>
</dbReference>
<evidence type="ECO:0000256" key="4">
    <source>
        <dbReference type="ARBA" id="ARBA00022481"/>
    </source>
</evidence>
<dbReference type="EMBL" id="JAWIIJ010000021">
    <property type="protein sequence ID" value="MDV2080900.1"/>
    <property type="molecule type" value="Genomic_DNA"/>
</dbReference>
<evidence type="ECO:0000256" key="9">
    <source>
        <dbReference type="ARBA" id="ARBA00025772"/>
    </source>
</evidence>
<feature type="transmembrane region" description="Helical" evidence="11">
    <location>
        <begin position="45"/>
        <end position="66"/>
    </location>
</feature>
<comment type="similarity">
    <text evidence="9">Belongs to the GSP H family.</text>
</comment>
<dbReference type="RefSeq" id="WP_316975239.1">
    <property type="nucleotide sequence ID" value="NZ_JAWIIJ010000021.1"/>
</dbReference>
<evidence type="ECO:0000256" key="10">
    <source>
        <dbReference type="ARBA" id="ARBA00030775"/>
    </source>
</evidence>
<evidence type="ECO:0000256" key="11">
    <source>
        <dbReference type="SAM" id="Phobius"/>
    </source>
</evidence>
<keyword evidence="3" id="KW-1003">Cell membrane</keyword>
<dbReference type="InterPro" id="IPR045584">
    <property type="entry name" value="Pilin-like"/>
</dbReference>
<evidence type="ECO:0000313" key="14">
    <source>
        <dbReference type="Proteomes" id="UP001269819"/>
    </source>
</evidence>
<evidence type="ECO:0000256" key="8">
    <source>
        <dbReference type="ARBA" id="ARBA00023136"/>
    </source>
</evidence>
<dbReference type="Pfam" id="PF07963">
    <property type="entry name" value="N_methyl"/>
    <property type="match status" value="1"/>
</dbReference>
<keyword evidence="6 11" id="KW-0812">Transmembrane</keyword>
<evidence type="ECO:0000256" key="7">
    <source>
        <dbReference type="ARBA" id="ARBA00022989"/>
    </source>
</evidence>
<feature type="domain" description="General secretion pathway GspH" evidence="12">
    <location>
        <begin position="78"/>
        <end position="205"/>
    </location>
</feature>
<evidence type="ECO:0000256" key="2">
    <source>
        <dbReference type="ARBA" id="ARBA00021549"/>
    </source>
</evidence>
<dbReference type="SUPFAM" id="SSF54523">
    <property type="entry name" value="Pili subunits"/>
    <property type="match status" value="1"/>
</dbReference>
<evidence type="ECO:0000259" key="12">
    <source>
        <dbReference type="Pfam" id="PF12019"/>
    </source>
</evidence>
<accession>A0ABU3W3H6</accession>
<dbReference type="Proteomes" id="UP001269819">
    <property type="component" value="Unassembled WGS sequence"/>
</dbReference>
<comment type="caution">
    <text evidence="13">The sequence shown here is derived from an EMBL/GenBank/DDBJ whole genome shotgun (WGS) entry which is preliminary data.</text>
</comment>
<evidence type="ECO:0000313" key="13">
    <source>
        <dbReference type="EMBL" id="MDV2080900.1"/>
    </source>
</evidence>
<evidence type="ECO:0000256" key="3">
    <source>
        <dbReference type="ARBA" id="ARBA00022475"/>
    </source>
</evidence>
<dbReference type="NCBIfam" id="TIGR02532">
    <property type="entry name" value="IV_pilin_GFxxxE"/>
    <property type="match status" value="1"/>
</dbReference>
<keyword evidence="7 11" id="KW-1133">Transmembrane helix</keyword>
<dbReference type="Gene3D" id="3.55.40.10">
    <property type="entry name" value="minor pseudopilin epsh domain"/>
    <property type="match status" value="1"/>
</dbReference>
<keyword evidence="8 11" id="KW-0472">Membrane</keyword>
<sequence>MLKDEQMAGREWMPGLRFYNASLSRGACSSGLPEEHRCQSKGFSLVELTVVVSITAILLATAVPAFTGLMARNELVVATNAARGALMLARETAVLKGQPVSLCAGTPTSGCSGDWSGGQWLVFRDSNHSGDLDAGETVLEHGAVPGTAQGVVTIGGNGPLRSALVYMPLGHAERVSGAFAAGRLRLCVAKDVAPNARELVISASGRVRLARVDFGGTCPSL</sequence>
<organism evidence="13 14">
    <name type="scientific">Marinobacter xestospongiae</name>
    <dbReference type="NCBI Taxonomy" id="994319"/>
    <lineage>
        <taxon>Bacteria</taxon>
        <taxon>Pseudomonadati</taxon>
        <taxon>Pseudomonadota</taxon>
        <taxon>Gammaproteobacteria</taxon>
        <taxon>Pseudomonadales</taxon>
        <taxon>Marinobacteraceae</taxon>
        <taxon>Marinobacter</taxon>
    </lineage>
</organism>
<reference evidence="13 14" key="1">
    <citation type="submission" date="2023-10" db="EMBL/GenBank/DDBJ databases">
        <title>Characteristics and mechanism of a salt-tolerant marine origin heterotrophic nitrifying- aerobic denitrifying bacteria Marinobacter xestospongiae HN1.</title>
        <authorList>
            <person name="Qi R."/>
        </authorList>
    </citation>
    <scope>NUCLEOTIDE SEQUENCE [LARGE SCALE GENOMIC DNA]</scope>
    <source>
        <strain evidence="13 14">HN1</strain>
    </source>
</reference>
<dbReference type="Pfam" id="PF12019">
    <property type="entry name" value="GspH"/>
    <property type="match status" value="1"/>
</dbReference>
<evidence type="ECO:0000256" key="1">
    <source>
        <dbReference type="ARBA" id="ARBA00004377"/>
    </source>
</evidence>
<evidence type="ECO:0000256" key="6">
    <source>
        <dbReference type="ARBA" id="ARBA00022692"/>
    </source>
</evidence>
<protein>
    <recommendedName>
        <fullName evidence="2">Type II secretion system protein H</fullName>
    </recommendedName>
    <alternativeName>
        <fullName evidence="10">General secretion pathway protein H</fullName>
    </alternativeName>
</protein>
<keyword evidence="14" id="KW-1185">Reference proteome</keyword>
<name>A0ABU3W3H6_9GAMM</name>
<keyword evidence="5" id="KW-0997">Cell inner membrane</keyword>
<keyword evidence="4" id="KW-0488">Methylation</keyword>
<gene>
    <name evidence="13" type="ORF">RYS15_19605</name>
</gene>
<proteinExistence type="inferred from homology"/>